<keyword evidence="4" id="KW-1185">Reference proteome</keyword>
<reference evidence="3" key="1">
    <citation type="submission" date="2021-01" db="EMBL/GenBank/DDBJ databases">
        <title>Whole genome shotgun sequence of Actinoplanes siamensis NBRC 109076.</title>
        <authorList>
            <person name="Komaki H."/>
            <person name="Tamura T."/>
        </authorList>
    </citation>
    <scope>NUCLEOTIDE SEQUENCE</scope>
    <source>
        <strain evidence="3">NBRC 109076</strain>
    </source>
</reference>
<accession>A0A919N8D9</accession>
<dbReference type="AlphaFoldDB" id="A0A919N8D9"/>
<name>A0A919N8D9_9ACTN</name>
<evidence type="ECO:0000313" key="3">
    <source>
        <dbReference type="EMBL" id="GIF06373.1"/>
    </source>
</evidence>
<gene>
    <name evidence="3" type="ORF">Asi03nite_39110</name>
</gene>
<protein>
    <submittedName>
        <fullName evidence="3">Uncharacterized protein</fullName>
    </submittedName>
</protein>
<feature type="region of interest" description="Disordered" evidence="1">
    <location>
        <begin position="160"/>
        <end position="212"/>
    </location>
</feature>
<keyword evidence="2" id="KW-0812">Transmembrane</keyword>
<evidence type="ECO:0000313" key="4">
    <source>
        <dbReference type="Proteomes" id="UP000629619"/>
    </source>
</evidence>
<feature type="transmembrane region" description="Helical" evidence="2">
    <location>
        <begin position="116"/>
        <end position="137"/>
    </location>
</feature>
<evidence type="ECO:0000256" key="2">
    <source>
        <dbReference type="SAM" id="Phobius"/>
    </source>
</evidence>
<dbReference type="EMBL" id="BOMW01000035">
    <property type="protein sequence ID" value="GIF06373.1"/>
    <property type="molecule type" value="Genomic_DNA"/>
</dbReference>
<feature type="transmembrane region" description="Helical" evidence="2">
    <location>
        <begin position="12"/>
        <end position="33"/>
    </location>
</feature>
<evidence type="ECO:0000256" key="1">
    <source>
        <dbReference type="SAM" id="MobiDB-lite"/>
    </source>
</evidence>
<proteinExistence type="predicted"/>
<dbReference type="RefSeq" id="WP_203681603.1">
    <property type="nucleotide sequence ID" value="NZ_BOMW01000035.1"/>
</dbReference>
<feature type="transmembrane region" description="Helical" evidence="2">
    <location>
        <begin position="70"/>
        <end position="96"/>
    </location>
</feature>
<feature type="transmembrane region" description="Helical" evidence="2">
    <location>
        <begin position="39"/>
        <end position="58"/>
    </location>
</feature>
<sequence>MSVERDDGWPSVPTVLRVMTGWLLAGVGVLGLVTGVDGTAYVVFHVVVTLGGMVLLALHRVRPSRAGWIVAGVVGLAGPGLGLLVTTARCCLAGYPQRRGLPYPFLGTGAGVHADPWYLGADLVFWCCAGLVTLVPVRAVEKLLPERRTPVDLTEYVARHDGEDGGRVAEGGPAGDGRHTRDGAGAGEPAAHAESRAYVAQHRADENVGGLS</sequence>
<keyword evidence="2" id="KW-1133">Transmembrane helix</keyword>
<comment type="caution">
    <text evidence="3">The sequence shown here is derived from an EMBL/GenBank/DDBJ whole genome shotgun (WGS) entry which is preliminary data.</text>
</comment>
<keyword evidence="2" id="KW-0472">Membrane</keyword>
<organism evidence="3 4">
    <name type="scientific">Actinoplanes siamensis</name>
    <dbReference type="NCBI Taxonomy" id="1223317"/>
    <lineage>
        <taxon>Bacteria</taxon>
        <taxon>Bacillati</taxon>
        <taxon>Actinomycetota</taxon>
        <taxon>Actinomycetes</taxon>
        <taxon>Micromonosporales</taxon>
        <taxon>Micromonosporaceae</taxon>
        <taxon>Actinoplanes</taxon>
    </lineage>
</organism>
<dbReference type="Proteomes" id="UP000629619">
    <property type="component" value="Unassembled WGS sequence"/>
</dbReference>